<dbReference type="PANTHER" id="PTHR13878">
    <property type="entry name" value="GULONOLACTONE OXIDASE"/>
    <property type="match status" value="1"/>
</dbReference>
<dbReference type="SUPFAM" id="SSF56176">
    <property type="entry name" value="FAD-binding/transporter-associated domain-like"/>
    <property type="match status" value="1"/>
</dbReference>
<name>A0ABR2HRV0_9PEZI</name>
<dbReference type="InterPro" id="IPR006094">
    <property type="entry name" value="Oxid_FAD_bind_N"/>
</dbReference>
<evidence type="ECO:0000313" key="4">
    <source>
        <dbReference type="EMBL" id="KAK8851820.1"/>
    </source>
</evidence>
<gene>
    <name evidence="4" type="ORF">PGQ11_014299</name>
</gene>
<dbReference type="Pfam" id="PF01565">
    <property type="entry name" value="FAD_binding_4"/>
    <property type="match status" value="1"/>
</dbReference>
<dbReference type="InterPro" id="IPR050432">
    <property type="entry name" value="FAD-linked_Oxidoreductases_BP"/>
</dbReference>
<dbReference type="EMBL" id="JAPCWZ010000009">
    <property type="protein sequence ID" value="KAK8851820.1"/>
    <property type="molecule type" value="Genomic_DNA"/>
</dbReference>
<keyword evidence="5" id="KW-1185">Reference proteome</keyword>
<dbReference type="InterPro" id="IPR012951">
    <property type="entry name" value="BBE"/>
</dbReference>
<reference evidence="4 5" key="1">
    <citation type="journal article" date="2024" name="IMA Fungus">
        <title>Apiospora arundinis, a panoply of carbohydrate-active enzymes and secondary metabolites.</title>
        <authorList>
            <person name="Sorensen T."/>
            <person name="Petersen C."/>
            <person name="Muurmann A.T."/>
            <person name="Christiansen J.V."/>
            <person name="Brundto M.L."/>
            <person name="Overgaard C.K."/>
            <person name="Boysen A.T."/>
            <person name="Wollenberg R.D."/>
            <person name="Larsen T.O."/>
            <person name="Sorensen J.L."/>
            <person name="Nielsen K.L."/>
            <person name="Sondergaard T.E."/>
        </authorList>
    </citation>
    <scope>NUCLEOTIDE SEQUENCE [LARGE SCALE GENOMIC DNA]</scope>
    <source>
        <strain evidence="4 5">AAU 773</strain>
    </source>
</reference>
<evidence type="ECO:0000256" key="1">
    <source>
        <dbReference type="ARBA" id="ARBA00005466"/>
    </source>
</evidence>
<comment type="similarity">
    <text evidence="1">Belongs to the oxygen-dependent FAD-linked oxidoreductase family.</text>
</comment>
<evidence type="ECO:0000313" key="5">
    <source>
        <dbReference type="Proteomes" id="UP001390339"/>
    </source>
</evidence>
<dbReference type="InterPro" id="IPR016166">
    <property type="entry name" value="FAD-bd_PCMH"/>
</dbReference>
<evidence type="ECO:0000256" key="2">
    <source>
        <dbReference type="ARBA" id="ARBA00023002"/>
    </source>
</evidence>
<accession>A0ABR2HRV0</accession>
<feature type="domain" description="FAD-binding PCMH-type" evidence="3">
    <location>
        <begin position="144"/>
        <end position="328"/>
    </location>
</feature>
<sequence length="602" mass="64519">MASGKMDNPSLLLGAYSLVETLAMRTPRLIQLLPLVATAIGAATVGVGGSCKCFPGDTCWPSESSWASLNDTVGGRLVATVPLGSPCHDPNYDEQVCASLRAQWLDSGIHVNPPCSMQSSSSVMAPFFANQSCDPFQPRETPCTLGNYVRYSVNATGPEDVQAAVKFAAEKDVRLVIRNTGHDYLGRSTGAGSLAVWTHHLKDIQLVDYEEAGGEEDAFRGKAFRIGAGVQGFEVLEAATREGLVVVTGECPTVGLAGGYTQGGGHSVLSTKFGLGADNALSYDVVTAAGELVTASRSENADLYWALSGGGPGNFGVVTSMTVMAHPDKPVTGLFLQLSATDSESVYSAVDALHQTLPDIIDAGVMMVYFAGSSFFYIPALGAFDMSREKLEKEVMAPFYAKLDNLGLAFTANYTESPRYIEHYKHFWGPLPLGNVEVGVKQYGGRLIKRSQLSNATGAARAIMDQGVDFAGVALDVSKFGKRGGKSINAVHPAWRETISMAVLTLPWSFTAPWEDGLAVQRKMTEVAQPIIDAATPGSGAYMNEADFRQPDWQEAFFGDNYPKLLEIKKKWDPQGLFYGWVAVGSEAYTVRDDGRLCRNAS</sequence>
<dbReference type="Gene3D" id="3.30.465.10">
    <property type="match status" value="2"/>
</dbReference>
<protein>
    <submittedName>
        <fullName evidence="4">FAD-linked oxidoreductase yvdP</fullName>
    </submittedName>
</protein>
<dbReference type="Proteomes" id="UP001390339">
    <property type="component" value="Unassembled WGS sequence"/>
</dbReference>
<dbReference type="PROSITE" id="PS51387">
    <property type="entry name" value="FAD_PCMH"/>
    <property type="match status" value="1"/>
</dbReference>
<dbReference type="Pfam" id="PF08031">
    <property type="entry name" value="BBE"/>
    <property type="match status" value="1"/>
</dbReference>
<dbReference type="InterPro" id="IPR016169">
    <property type="entry name" value="FAD-bd_PCMH_sub2"/>
</dbReference>
<organism evidence="4 5">
    <name type="scientific">Apiospora arundinis</name>
    <dbReference type="NCBI Taxonomy" id="335852"/>
    <lineage>
        <taxon>Eukaryota</taxon>
        <taxon>Fungi</taxon>
        <taxon>Dikarya</taxon>
        <taxon>Ascomycota</taxon>
        <taxon>Pezizomycotina</taxon>
        <taxon>Sordariomycetes</taxon>
        <taxon>Xylariomycetidae</taxon>
        <taxon>Amphisphaeriales</taxon>
        <taxon>Apiosporaceae</taxon>
        <taxon>Apiospora</taxon>
    </lineage>
</organism>
<proteinExistence type="inferred from homology"/>
<dbReference type="PANTHER" id="PTHR13878:SF91">
    <property type="entry name" value="FAD BINDING DOMAIN PROTEIN (AFU_ORTHOLOGUE AFUA_6G12070)-RELATED"/>
    <property type="match status" value="1"/>
</dbReference>
<dbReference type="InterPro" id="IPR036318">
    <property type="entry name" value="FAD-bd_PCMH-like_sf"/>
</dbReference>
<evidence type="ECO:0000259" key="3">
    <source>
        <dbReference type="PROSITE" id="PS51387"/>
    </source>
</evidence>
<comment type="caution">
    <text evidence="4">The sequence shown here is derived from an EMBL/GenBank/DDBJ whole genome shotgun (WGS) entry which is preliminary data.</text>
</comment>
<keyword evidence="2" id="KW-0560">Oxidoreductase</keyword>